<dbReference type="KEGG" id="nvr:FEJ81_19760"/>
<dbReference type="EMBL" id="CP040331">
    <property type="protein sequence ID" value="QCS44555.1"/>
    <property type="molecule type" value="Genomic_DNA"/>
</dbReference>
<sequence length="178" mass="19781">MASRRTVIGASGSMLFGSVLSGCLSDSDTLLAELLQVKGISVRWKHENRTYSDQILQLHSDDEGEVTGQVATEYDQMVSSPTDVTVSKEMQEMLESEFNDVRYVIGVCGDDIGDGEYGCRNAPTPREDFNSVQFGDRADVKIDNNLIDVKDVESGDVEDWNTDISEFEWSERNAEHGQ</sequence>
<protein>
    <submittedName>
        <fullName evidence="1">Uncharacterized protein</fullName>
    </submittedName>
</protein>
<dbReference type="GeneID" id="40267560"/>
<evidence type="ECO:0000313" key="2">
    <source>
        <dbReference type="Proteomes" id="UP000302218"/>
    </source>
</evidence>
<accession>A0A4P8WMJ3</accession>
<reference evidence="2" key="1">
    <citation type="submission" date="2019-05" db="EMBL/GenBank/DDBJ databases">
        <title>Genome sequence and methylation pattern of the halophilic Archaeon Natrinema versiforme BOL5-4.</title>
        <authorList>
            <person name="DasSarma P."/>
            <person name="Anton B.P."/>
            <person name="DasSarma S.L."/>
            <person name="Martinez F.L."/>
            <person name="Guzman D."/>
            <person name="Roberts R.J."/>
            <person name="DasSarma S."/>
        </authorList>
    </citation>
    <scope>NUCLEOTIDE SEQUENCE [LARGE SCALE GENOMIC DNA]</scope>
    <source>
        <strain evidence="2">BOL5-4</strain>
        <plasmid evidence="2">pnve500</plasmid>
    </source>
</reference>
<dbReference type="PROSITE" id="PS51257">
    <property type="entry name" value="PROKAR_LIPOPROTEIN"/>
    <property type="match status" value="1"/>
</dbReference>
<dbReference type="RefSeq" id="WP_138246983.1">
    <property type="nucleotide sequence ID" value="NZ_CP040331.1"/>
</dbReference>
<dbReference type="OrthoDB" id="205926at2157"/>
<dbReference type="AlphaFoldDB" id="A0A4P8WMJ3"/>
<name>A0A4P8WMJ3_9EURY</name>
<evidence type="ECO:0000313" key="1">
    <source>
        <dbReference type="EMBL" id="QCS44555.1"/>
    </source>
</evidence>
<dbReference type="Proteomes" id="UP000302218">
    <property type="component" value="Plasmid pNVE500"/>
</dbReference>
<organism evidence="1 2">
    <name type="scientific">Natrinema versiforme</name>
    <dbReference type="NCBI Taxonomy" id="88724"/>
    <lineage>
        <taxon>Archaea</taxon>
        <taxon>Methanobacteriati</taxon>
        <taxon>Methanobacteriota</taxon>
        <taxon>Stenosarchaea group</taxon>
        <taxon>Halobacteria</taxon>
        <taxon>Halobacteriales</taxon>
        <taxon>Natrialbaceae</taxon>
        <taxon>Natrinema</taxon>
    </lineage>
</organism>
<keyword evidence="1" id="KW-0614">Plasmid</keyword>
<geneLocation type="plasmid" evidence="2">
    <name>pnve500</name>
</geneLocation>
<proteinExistence type="predicted"/>
<gene>
    <name evidence="1" type="ORF">FEJ81_19760</name>
</gene>